<reference evidence="5 6" key="1">
    <citation type="submission" date="2020-07" db="EMBL/GenBank/DDBJ databases">
        <title>Sequencing the genomes of 1000 actinobacteria strains.</title>
        <authorList>
            <person name="Klenk H.-P."/>
        </authorList>
    </citation>
    <scope>NUCLEOTIDE SEQUENCE [LARGE SCALE GENOMIC DNA]</scope>
    <source>
        <strain evidence="5 6">DSM 45927</strain>
    </source>
</reference>
<dbReference type="InterPro" id="IPR050109">
    <property type="entry name" value="HTH-type_TetR-like_transc_reg"/>
</dbReference>
<evidence type="ECO:0000313" key="6">
    <source>
        <dbReference type="Proteomes" id="UP000575985"/>
    </source>
</evidence>
<dbReference type="Proteomes" id="UP000575985">
    <property type="component" value="Unassembled WGS sequence"/>
</dbReference>
<dbReference type="PRINTS" id="PR00455">
    <property type="entry name" value="HTHTETR"/>
</dbReference>
<dbReference type="PANTHER" id="PTHR30055:SF146">
    <property type="entry name" value="HTH-TYPE TRANSCRIPTIONAL DUAL REGULATOR CECR"/>
    <property type="match status" value="1"/>
</dbReference>
<dbReference type="GO" id="GO:0003700">
    <property type="term" value="F:DNA-binding transcription factor activity"/>
    <property type="evidence" value="ECO:0007669"/>
    <property type="project" value="TreeGrafter"/>
</dbReference>
<organism evidence="5 6">
    <name type="scientific">Streptomonospora nanhaiensis</name>
    <dbReference type="NCBI Taxonomy" id="1323731"/>
    <lineage>
        <taxon>Bacteria</taxon>
        <taxon>Bacillati</taxon>
        <taxon>Actinomycetota</taxon>
        <taxon>Actinomycetes</taxon>
        <taxon>Streptosporangiales</taxon>
        <taxon>Nocardiopsidaceae</taxon>
        <taxon>Streptomonospora</taxon>
    </lineage>
</organism>
<dbReference type="InterPro" id="IPR001647">
    <property type="entry name" value="HTH_TetR"/>
</dbReference>
<dbReference type="EMBL" id="JACCFO010000001">
    <property type="protein sequence ID" value="NYI95449.1"/>
    <property type="molecule type" value="Genomic_DNA"/>
</dbReference>
<comment type="caution">
    <text evidence="5">The sequence shown here is derived from an EMBL/GenBank/DDBJ whole genome shotgun (WGS) entry which is preliminary data.</text>
</comment>
<dbReference type="PROSITE" id="PS50977">
    <property type="entry name" value="HTH_TETR_2"/>
    <property type="match status" value="1"/>
</dbReference>
<evidence type="ECO:0000256" key="3">
    <source>
        <dbReference type="SAM" id="MobiDB-lite"/>
    </source>
</evidence>
<evidence type="ECO:0000256" key="1">
    <source>
        <dbReference type="ARBA" id="ARBA00023125"/>
    </source>
</evidence>
<gene>
    <name evidence="5" type="ORF">HNR12_001726</name>
</gene>
<keyword evidence="6" id="KW-1185">Reference proteome</keyword>
<proteinExistence type="predicted"/>
<dbReference type="SUPFAM" id="SSF46689">
    <property type="entry name" value="Homeodomain-like"/>
    <property type="match status" value="1"/>
</dbReference>
<sequence length="201" mass="21382">MERIEPARSTAEARRAAVIERAVAVFARNGYHATPVADVAAAAGISQAYVFRLFDGKLGLFTAALEHCYARIADALRKGADKAGGGSPAEVLEAMGDAYADLIADRDLLMMQVHAQSVADIPEVLAAMRRGYAAVVSLTYTLSGANRDQVQHFMAMGQLCHLIAALDLDSVDATWARTLTKGMRHVPAPPRSTRASGQGDT</sequence>
<name>A0A853BJ21_9ACTN</name>
<evidence type="ECO:0000259" key="4">
    <source>
        <dbReference type="PROSITE" id="PS50977"/>
    </source>
</evidence>
<feature type="region of interest" description="Disordered" evidence="3">
    <location>
        <begin position="182"/>
        <end position="201"/>
    </location>
</feature>
<accession>A0A853BJ21</accession>
<dbReference type="GO" id="GO:0000976">
    <property type="term" value="F:transcription cis-regulatory region binding"/>
    <property type="evidence" value="ECO:0007669"/>
    <property type="project" value="TreeGrafter"/>
</dbReference>
<feature type="DNA-binding region" description="H-T-H motif" evidence="2">
    <location>
        <begin position="35"/>
        <end position="54"/>
    </location>
</feature>
<dbReference type="PANTHER" id="PTHR30055">
    <property type="entry name" value="HTH-TYPE TRANSCRIPTIONAL REGULATOR RUTR"/>
    <property type="match status" value="1"/>
</dbReference>
<dbReference type="RefSeq" id="WP_179766961.1">
    <property type="nucleotide sequence ID" value="NZ_JACCFO010000001.1"/>
</dbReference>
<evidence type="ECO:0000256" key="2">
    <source>
        <dbReference type="PROSITE-ProRule" id="PRU00335"/>
    </source>
</evidence>
<keyword evidence="1 2" id="KW-0238">DNA-binding</keyword>
<dbReference type="Pfam" id="PF00440">
    <property type="entry name" value="TetR_N"/>
    <property type="match status" value="1"/>
</dbReference>
<protein>
    <submittedName>
        <fullName evidence="5">AcrR family transcriptional regulator</fullName>
    </submittedName>
</protein>
<dbReference type="Gene3D" id="1.10.357.10">
    <property type="entry name" value="Tetracycline Repressor, domain 2"/>
    <property type="match status" value="1"/>
</dbReference>
<dbReference type="InterPro" id="IPR009057">
    <property type="entry name" value="Homeodomain-like_sf"/>
</dbReference>
<evidence type="ECO:0000313" key="5">
    <source>
        <dbReference type="EMBL" id="NYI95449.1"/>
    </source>
</evidence>
<dbReference type="AlphaFoldDB" id="A0A853BJ21"/>
<feature type="domain" description="HTH tetR-type" evidence="4">
    <location>
        <begin position="12"/>
        <end position="72"/>
    </location>
</feature>